<evidence type="ECO:0000313" key="6">
    <source>
        <dbReference type="EMBL" id="AVP98130.1"/>
    </source>
</evidence>
<dbReference type="PANTHER" id="PTHR23220">
    <property type="entry name" value="INTEGRIN ALPHA"/>
    <property type="match status" value="1"/>
</dbReference>
<dbReference type="SMART" id="SM00191">
    <property type="entry name" value="Int_alpha"/>
    <property type="match status" value="7"/>
</dbReference>
<protein>
    <recommendedName>
        <fullName evidence="5">Beta-lactamase-related domain-containing protein</fullName>
    </recommendedName>
</protein>
<dbReference type="KEGG" id="xba:C7S18_13425"/>
<organism evidence="6 7">
    <name type="scientific">Ahniella affigens</name>
    <dbReference type="NCBI Taxonomy" id="2021234"/>
    <lineage>
        <taxon>Bacteria</taxon>
        <taxon>Pseudomonadati</taxon>
        <taxon>Pseudomonadota</taxon>
        <taxon>Gammaproteobacteria</taxon>
        <taxon>Lysobacterales</taxon>
        <taxon>Rhodanobacteraceae</taxon>
        <taxon>Ahniella</taxon>
    </lineage>
</organism>
<evidence type="ECO:0000256" key="3">
    <source>
        <dbReference type="ARBA" id="ARBA00023180"/>
    </source>
</evidence>
<sequence>MRILAGLILTATLIGPAVGAPTLVRTYGNGGEAFGWAVADLPDLDGDGKRDFGVGAPSAGRVIAHSSAQAAILAQDQLPGTNHGYALSSVPDVDGDGRADMVVGAPNPGAGQIRVYSGLNGSLIRQITGPAGSTLFGFAVAGVGDVDGDQRGELLIGAPGGVGRAYLYSGATGALLRTLNAPGANGFFGGGTASVFDHDQDGREDLLIGAPRDRGGKVFVMSSANGVVLREFVPESANTSFGFFVADVGKVDADGVRDIYVGAHDEAGGNGAAYVFSGATGSRLHRFAGTQAEGLGPGRSAGDVDGDGHIDLIVGSYTYSAGGVSQGGRVRVFSGRIGSVLEEMRGTVVNGQFGFDAVGLGDVTDDGKLDYLVGASPIGKAYLYAGSISRSEPFVMNAGLTGAWGDAGVTGQGFLLEVVTDANLLVGGWYTFARTATGASNEQRWLTYVGTYTGDTAETKLMLTQGGQFLQAGGDQTLEVGTLRFQFRDCGHANVQYEVFANAISGQGAANQGNKLTGNIELTRVTPATLCQSLQTSNAGMARLAKDLQRILDQSVSSNNIVGAQASVRIPGWPVWNGVSGTEDRVIPMRSDRMIGTGSITKMLTTAAALRLVDQGRLSLDAHLRDWFPDQANVDASITVRQAMQQISGIADYTISPALQQAVLADLNRVWTPDELRREIGPPLFAPGTGWQASNSNSLLLGRIVEIETGQTLANFMQDQLFADIPEIALVGFGTPSSALATQWGFRNGQLYNYSASFFYPSIFTYRREVQASARSLAAMGERYFLGGLFSPGLMDQILQIIPDDGGVQGQTGGGLGIRRYNFLNRTLYGHSGGTGNSSAFLLFDPATGIIVALSLNQEGTSHQNSHFETAPTLMSAAIRAVSE</sequence>
<dbReference type="SUPFAM" id="SSF69318">
    <property type="entry name" value="Integrin alpha N-terminal domain"/>
    <property type="match status" value="1"/>
</dbReference>
<dbReference type="GO" id="GO:0007229">
    <property type="term" value="P:integrin-mediated signaling pathway"/>
    <property type="evidence" value="ECO:0007669"/>
    <property type="project" value="TreeGrafter"/>
</dbReference>
<dbReference type="GO" id="GO:0005178">
    <property type="term" value="F:integrin binding"/>
    <property type="evidence" value="ECO:0007669"/>
    <property type="project" value="TreeGrafter"/>
</dbReference>
<dbReference type="Pfam" id="PF01839">
    <property type="entry name" value="FG-GAP"/>
    <property type="match status" value="1"/>
</dbReference>
<reference evidence="6 7" key="2">
    <citation type="submission" date="2018-03" db="EMBL/GenBank/DDBJ databases">
        <authorList>
            <person name="Keele B.F."/>
        </authorList>
    </citation>
    <scope>NUCLEOTIDE SEQUENCE [LARGE SCALE GENOMIC DNA]</scope>
    <source>
        <strain evidence="6 7">D13</strain>
    </source>
</reference>
<dbReference type="InterPro" id="IPR001466">
    <property type="entry name" value="Beta-lactam-related"/>
</dbReference>
<dbReference type="EMBL" id="CP027860">
    <property type="protein sequence ID" value="AVP98130.1"/>
    <property type="molecule type" value="Genomic_DNA"/>
</dbReference>
<feature type="signal peptide" evidence="4">
    <location>
        <begin position="1"/>
        <end position="19"/>
    </location>
</feature>
<reference evidence="6 7" key="1">
    <citation type="submission" date="2018-03" db="EMBL/GenBank/DDBJ databases">
        <title>Ahniella affigens gen. nov., sp. nov., a gammaproteobacterium isolated from sandy soil near a stream.</title>
        <authorList>
            <person name="Ko Y."/>
            <person name="Kim J.-H."/>
        </authorList>
    </citation>
    <scope>NUCLEOTIDE SEQUENCE [LARGE SCALE GENOMIC DNA]</scope>
    <source>
        <strain evidence="6 7">D13</strain>
    </source>
</reference>
<evidence type="ECO:0000256" key="4">
    <source>
        <dbReference type="SAM" id="SignalP"/>
    </source>
</evidence>
<keyword evidence="3" id="KW-0325">Glycoprotein</keyword>
<dbReference type="Gene3D" id="2.130.10.130">
    <property type="entry name" value="Integrin alpha, N-terminal"/>
    <property type="match status" value="3"/>
</dbReference>
<gene>
    <name evidence="6" type="ORF">C7S18_13425</name>
</gene>
<keyword evidence="1 4" id="KW-0732">Signal</keyword>
<dbReference type="InterPro" id="IPR013517">
    <property type="entry name" value="FG-GAP"/>
</dbReference>
<evidence type="ECO:0000256" key="1">
    <source>
        <dbReference type="ARBA" id="ARBA00022729"/>
    </source>
</evidence>
<keyword evidence="7" id="KW-1185">Reference proteome</keyword>
<evidence type="ECO:0000313" key="7">
    <source>
        <dbReference type="Proteomes" id="UP000241074"/>
    </source>
</evidence>
<dbReference type="InterPro" id="IPR013519">
    <property type="entry name" value="Int_alpha_beta-p"/>
</dbReference>
<dbReference type="AlphaFoldDB" id="A0A2P1PTI3"/>
<dbReference type="SUPFAM" id="SSF56601">
    <property type="entry name" value="beta-lactamase/transpeptidase-like"/>
    <property type="match status" value="1"/>
</dbReference>
<dbReference type="OrthoDB" id="5959861at2"/>
<evidence type="ECO:0000259" key="5">
    <source>
        <dbReference type="Pfam" id="PF00144"/>
    </source>
</evidence>
<name>A0A2P1PTI3_9GAMM</name>
<dbReference type="InterPro" id="IPR028994">
    <property type="entry name" value="Integrin_alpha_N"/>
</dbReference>
<dbReference type="PRINTS" id="PR01185">
    <property type="entry name" value="INTEGRINA"/>
</dbReference>
<dbReference type="GO" id="GO:0008305">
    <property type="term" value="C:integrin complex"/>
    <property type="evidence" value="ECO:0007669"/>
    <property type="project" value="InterPro"/>
</dbReference>
<feature type="chain" id="PRO_5015198033" description="Beta-lactamase-related domain-containing protein" evidence="4">
    <location>
        <begin position="20"/>
        <end position="884"/>
    </location>
</feature>
<dbReference type="Pfam" id="PF00144">
    <property type="entry name" value="Beta-lactamase"/>
    <property type="match status" value="1"/>
</dbReference>
<dbReference type="InterPro" id="IPR000413">
    <property type="entry name" value="Integrin_alpha"/>
</dbReference>
<dbReference type="Gene3D" id="3.40.710.10">
    <property type="entry name" value="DD-peptidase/beta-lactamase superfamily"/>
    <property type="match status" value="1"/>
</dbReference>
<dbReference type="PANTHER" id="PTHR23220:SF122">
    <property type="entry name" value="INTEGRIN ALPHA-PS1"/>
    <property type="match status" value="1"/>
</dbReference>
<dbReference type="GO" id="GO:0033627">
    <property type="term" value="P:cell adhesion mediated by integrin"/>
    <property type="evidence" value="ECO:0007669"/>
    <property type="project" value="TreeGrafter"/>
</dbReference>
<dbReference type="GO" id="GO:0098609">
    <property type="term" value="P:cell-cell adhesion"/>
    <property type="evidence" value="ECO:0007669"/>
    <property type="project" value="TreeGrafter"/>
</dbReference>
<dbReference type="InterPro" id="IPR012338">
    <property type="entry name" value="Beta-lactam/transpept-like"/>
</dbReference>
<evidence type="ECO:0000256" key="2">
    <source>
        <dbReference type="ARBA" id="ARBA00022737"/>
    </source>
</evidence>
<dbReference type="Proteomes" id="UP000241074">
    <property type="component" value="Chromosome"/>
</dbReference>
<feature type="domain" description="Beta-lactamase-related" evidence="5">
    <location>
        <begin position="548"/>
        <end position="861"/>
    </location>
</feature>
<accession>A0A2P1PTI3</accession>
<dbReference type="GO" id="GO:0009897">
    <property type="term" value="C:external side of plasma membrane"/>
    <property type="evidence" value="ECO:0007669"/>
    <property type="project" value="TreeGrafter"/>
</dbReference>
<proteinExistence type="predicted"/>
<dbReference type="GO" id="GO:0007160">
    <property type="term" value="P:cell-matrix adhesion"/>
    <property type="evidence" value="ECO:0007669"/>
    <property type="project" value="TreeGrafter"/>
</dbReference>
<keyword evidence="2" id="KW-0677">Repeat</keyword>
<dbReference type="PROSITE" id="PS51470">
    <property type="entry name" value="FG_GAP"/>
    <property type="match status" value="1"/>
</dbReference>